<organism evidence="9 10">
    <name type="scientific">Chiloscyllium punctatum</name>
    <name type="common">Brownbanded bambooshark</name>
    <name type="synonym">Hemiscyllium punctatum</name>
    <dbReference type="NCBI Taxonomy" id="137246"/>
    <lineage>
        <taxon>Eukaryota</taxon>
        <taxon>Metazoa</taxon>
        <taxon>Chordata</taxon>
        <taxon>Craniata</taxon>
        <taxon>Vertebrata</taxon>
        <taxon>Chondrichthyes</taxon>
        <taxon>Elasmobranchii</taxon>
        <taxon>Galeomorphii</taxon>
        <taxon>Galeoidea</taxon>
        <taxon>Orectolobiformes</taxon>
        <taxon>Hemiscylliidae</taxon>
        <taxon>Chiloscyllium</taxon>
    </lineage>
</organism>
<sequence>MKKASKNLKLLTVLQLDRRLVHTNIMAFQRNLHFLVFLLLIVNAQFSTAQHWSHGWYPGGKRELSLSRSPDASEDIKLCQGEGCLLLQRPRKGIIRSIVMDMLVQQIQKKK</sequence>
<protein>
    <recommendedName>
        <fullName evidence="8">Progonadoliberin</fullName>
    </recommendedName>
    <component>
        <recommendedName>
            <fullName evidence="8">Gonadoliberin</fullName>
        </recommendedName>
        <alternativeName>
            <fullName evidence="8">Gonadotropin-releasing hormone</fullName>
            <shortName evidence="8">GnRH</shortName>
        </alternativeName>
        <alternativeName>
            <fullName evidence="8">Luliberin</fullName>
        </alternativeName>
        <alternativeName>
            <fullName evidence="8">Luteinizing hormone-releasing hormone</fullName>
            <shortName evidence="8">LH-RH</shortName>
        </alternativeName>
    </component>
    <component>
        <recommendedName>
            <fullName evidence="8">GnRH-associated peptide</fullName>
        </recommendedName>
        <alternativeName>
            <fullName evidence="8">GnRH-associated peptide</fullName>
        </alternativeName>
    </component>
</protein>
<dbReference type="PROSITE" id="PS00473">
    <property type="entry name" value="GNRH"/>
    <property type="match status" value="1"/>
</dbReference>
<keyword evidence="4" id="KW-0165">Cleavage on pair of basic residues</keyword>
<dbReference type="OrthoDB" id="8490433at2759"/>
<comment type="similarity">
    <text evidence="2 8">Belongs to the GnRH family.</text>
</comment>
<proteinExistence type="inferred from homology"/>
<dbReference type="STRING" id="137246.A0A401SHW5"/>
<dbReference type="GO" id="GO:0031530">
    <property type="term" value="F:gonadotropin-releasing hormone receptor binding"/>
    <property type="evidence" value="ECO:0007669"/>
    <property type="project" value="TreeGrafter"/>
</dbReference>
<reference evidence="9 10" key="1">
    <citation type="journal article" date="2018" name="Nat. Ecol. Evol.">
        <title>Shark genomes provide insights into elasmobranch evolution and the origin of vertebrates.</title>
        <authorList>
            <person name="Hara Y"/>
            <person name="Yamaguchi K"/>
            <person name="Onimaru K"/>
            <person name="Kadota M"/>
            <person name="Koyanagi M"/>
            <person name="Keeley SD"/>
            <person name="Tatsumi K"/>
            <person name="Tanaka K"/>
            <person name="Motone F"/>
            <person name="Kageyama Y"/>
            <person name="Nozu R"/>
            <person name="Adachi N"/>
            <person name="Nishimura O"/>
            <person name="Nakagawa R"/>
            <person name="Tanegashima C"/>
            <person name="Kiyatake I"/>
            <person name="Matsumoto R"/>
            <person name="Murakumo K"/>
            <person name="Nishida K"/>
            <person name="Terakita A"/>
            <person name="Kuratani S"/>
            <person name="Sato K"/>
            <person name="Hyodo S Kuraku.S."/>
        </authorList>
    </citation>
    <scope>NUCLEOTIDE SEQUENCE [LARGE SCALE GENOMIC DNA]</scope>
</reference>
<dbReference type="GO" id="GO:0005615">
    <property type="term" value="C:extracellular space"/>
    <property type="evidence" value="ECO:0007669"/>
    <property type="project" value="TreeGrafter"/>
</dbReference>
<dbReference type="PANTHER" id="PTHR10522">
    <property type="entry name" value="GONADOLIBERIN"/>
    <property type="match status" value="1"/>
</dbReference>
<dbReference type="InterPro" id="IPR002012">
    <property type="entry name" value="GnRH"/>
</dbReference>
<evidence type="ECO:0000256" key="1">
    <source>
        <dbReference type="ARBA" id="ARBA00004613"/>
    </source>
</evidence>
<accession>A0A401SHW5</accession>
<keyword evidence="5 8" id="KW-0372">Hormone</keyword>
<dbReference type="EMBL" id="BEZZ01000278">
    <property type="protein sequence ID" value="GCC30009.1"/>
    <property type="molecule type" value="Genomic_DNA"/>
</dbReference>
<keyword evidence="6" id="KW-0732">Signal</keyword>
<dbReference type="AlphaFoldDB" id="A0A401SHW5"/>
<comment type="function">
    <text evidence="8">Stimulates the secretion of gonadotropins.</text>
</comment>
<comment type="subcellular location">
    <subcellularLocation>
        <location evidence="1 8">Secreted</location>
    </subcellularLocation>
</comment>
<evidence type="ECO:0000256" key="5">
    <source>
        <dbReference type="ARBA" id="ARBA00022702"/>
    </source>
</evidence>
<evidence type="ECO:0000256" key="8">
    <source>
        <dbReference type="RuleBase" id="RU000635"/>
    </source>
</evidence>
<keyword evidence="7 8" id="KW-0027">Amidation</keyword>
<evidence type="ECO:0000256" key="2">
    <source>
        <dbReference type="ARBA" id="ARBA00010968"/>
    </source>
</evidence>
<dbReference type="GO" id="GO:0005183">
    <property type="term" value="F:gonadotropin hormone-releasing hormone activity"/>
    <property type="evidence" value="ECO:0007669"/>
    <property type="project" value="TreeGrafter"/>
</dbReference>
<evidence type="ECO:0000256" key="3">
    <source>
        <dbReference type="ARBA" id="ARBA00022525"/>
    </source>
</evidence>
<evidence type="ECO:0000313" key="9">
    <source>
        <dbReference type="EMBL" id="GCC30009.1"/>
    </source>
</evidence>
<evidence type="ECO:0000256" key="4">
    <source>
        <dbReference type="ARBA" id="ARBA00022685"/>
    </source>
</evidence>
<name>A0A401SHW5_CHIPU</name>
<keyword evidence="3" id="KW-0964">Secreted</keyword>
<dbReference type="PANTHER" id="PTHR10522:SF6">
    <property type="entry name" value="PROGONADOLIBERIN-2"/>
    <property type="match status" value="1"/>
</dbReference>
<dbReference type="Proteomes" id="UP000287033">
    <property type="component" value="Unassembled WGS sequence"/>
</dbReference>
<gene>
    <name evidence="9" type="ORF">chiPu_0008453</name>
</gene>
<evidence type="ECO:0000313" key="10">
    <source>
        <dbReference type="Proteomes" id="UP000287033"/>
    </source>
</evidence>
<dbReference type="Pfam" id="PF00446">
    <property type="entry name" value="GnRH"/>
    <property type="match status" value="1"/>
</dbReference>
<evidence type="ECO:0000256" key="6">
    <source>
        <dbReference type="ARBA" id="ARBA00022729"/>
    </source>
</evidence>
<comment type="caution">
    <text evidence="9">The sequence shown here is derived from an EMBL/GenBank/DDBJ whole genome shotgun (WGS) entry which is preliminary data.</text>
</comment>
<keyword evidence="10" id="KW-1185">Reference proteome</keyword>
<evidence type="ECO:0000256" key="7">
    <source>
        <dbReference type="ARBA" id="ARBA00022815"/>
    </source>
</evidence>
<dbReference type="InterPro" id="IPR019792">
    <property type="entry name" value="Gonadoliberin"/>
</dbReference>